<feature type="transmembrane region" description="Helical" evidence="6">
    <location>
        <begin position="106"/>
        <end position="126"/>
    </location>
</feature>
<protein>
    <submittedName>
        <fullName evidence="7">F0F1 ATP synthase assembly protein I</fullName>
    </submittedName>
</protein>
<evidence type="ECO:0000256" key="1">
    <source>
        <dbReference type="ARBA" id="ARBA00004651"/>
    </source>
</evidence>
<keyword evidence="3 6" id="KW-0812">Transmembrane</keyword>
<keyword evidence="2" id="KW-1003">Cell membrane</keyword>
<evidence type="ECO:0000256" key="4">
    <source>
        <dbReference type="ARBA" id="ARBA00022989"/>
    </source>
</evidence>
<comment type="caution">
    <text evidence="7">The sequence shown here is derived from an EMBL/GenBank/DDBJ whole genome shotgun (WGS) entry which is preliminary data.</text>
</comment>
<proteinExistence type="predicted"/>
<evidence type="ECO:0000256" key="2">
    <source>
        <dbReference type="ARBA" id="ARBA00022475"/>
    </source>
</evidence>
<gene>
    <name evidence="7" type="ORF">EPA86_09345</name>
</gene>
<dbReference type="Proteomes" id="UP000315303">
    <property type="component" value="Unassembled WGS sequence"/>
</dbReference>
<dbReference type="OrthoDB" id="5702716at2"/>
<comment type="subcellular location">
    <subcellularLocation>
        <location evidence="1">Cell membrane</location>
        <topology evidence="1">Multi-pass membrane protein</topology>
    </subcellularLocation>
</comment>
<dbReference type="RefSeq" id="WP_140603163.1">
    <property type="nucleotide sequence ID" value="NZ_SAWY01000019.1"/>
</dbReference>
<keyword evidence="4 6" id="KW-1133">Transmembrane helix</keyword>
<dbReference type="EMBL" id="SAWY01000019">
    <property type="protein sequence ID" value="TPH15766.1"/>
    <property type="molecule type" value="Genomic_DNA"/>
</dbReference>
<evidence type="ECO:0000313" key="7">
    <source>
        <dbReference type="EMBL" id="TPH15766.1"/>
    </source>
</evidence>
<dbReference type="Pfam" id="PF03899">
    <property type="entry name" value="ATP-synt_I"/>
    <property type="match status" value="1"/>
</dbReference>
<keyword evidence="5 6" id="KW-0472">Membrane</keyword>
<feature type="transmembrane region" description="Helical" evidence="6">
    <location>
        <begin position="83"/>
        <end position="100"/>
    </location>
</feature>
<feature type="transmembrane region" description="Helical" evidence="6">
    <location>
        <begin position="12"/>
        <end position="36"/>
    </location>
</feature>
<dbReference type="GO" id="GO:0005886">
    <property type="term" value="C:plasma membrane"/>
    <property type="evidence" value="ECO:0007669"/>
    <property type="project" value="UniProtKB-SubCell"/>
</dbReference>
<reference evidence="7 8" key="1">
    <citation type="submission" date="2019-01" db="EMBL/GenBank/DDBJ databases">
        <title>Litorilituus lipolytica sp. nov., isolated from intertidal sand of the Yellow Sea in China.</title>
        <authorList>
            <person name="Liu A."/>
        </authorList>
    </citation>
    <scope>NUCLEOTIDE SEQUENCE [LARGE SCALE GENOMIC DNA]</scope>
    <source>
        <strain evidence="7 8">RZ04</strain>
    </source>
</reference>
<evidence type="ECO:0000256" key="6">
    <source>
        <dbReference type="SAM" id="Phobius"/>
    </source>
</evidence>
<keyword evidence="8" id="KW-1185">Reference proteome</keyword>
<dbReference type="AlphaFoldDB" id="A0A502KW88"/>
<evidence type="ECO:0000256" key="3">
    <source>
        <dbReference type="ARBA" id="ARBA00022692"/>
    </source>
</evidence>
<accession>A0A502KW88</accession>
<evidence type="ECO:0000256" key="5">
    <source>
        <dbReference type="ARBA" id="ARBA00023136"/>
    </source>
</evidence>
<dbReference type="InterPro" id="IPR005598">
    <property type="entry name" value="ATP_synth_I"/>
</dbReference>
<organism evidence="7 8">
    <name type="scientific">Litorilituus lipolyticus</name>
    <dbReference type="NCBI Taxonomy" id="2491017"/>
    <lineage>
        <taxon>Bacteria</taxon>
        <taxon>Pseudomonadati</taxon>
        <taxon>Pseudomonadota</taxon>
        <taxon>Gammaproteobacteria</taxon>
        <taxon>Alteromonadales</taxon>
        <taxon>Colwelliaceae</taxon>
        <taxon>Litorilituus</taxon>
    </lineage>
</organism>
<sequence length="130" mass="14333">MKNSLTRAGREFAFKQNMLAIIIVSFLSLLICYIWDFDYAKSAFVGGFVVIIPNCVFAYKAFKFAGAQSSKKVVESFFSGVKLKMGLTALLFALAFKLLVLLPVPFLGMFCVVVALPLVTPLLLSYSGNR</sequence>
<evidence type="ECO:0000313" key="8">
    <source>
        <dbReference type="Proteomes" id="UP000315303"/>
    </source>
</evidence>
<feature type="transmembrane region" description="Helical" evidence="6">
    <location>
        <begin position="42"/>
        <end position="62"/>
    </location>
</feature>
<name>A0A502KW88_9GAMM</name>